<dbReference type="Gene3D" id="3.40.50.1100">
    <property type="match status" value="2"/>
</dbReference>
<evidence type="ECO:0000259" key="3">
    <source>
        <dbReference type="Pfam" id="PF00291"/>
    </source>
</evidence>
<proteinExistence type="predicted"/>
<dbReference type="EMBL" id="CP011213">
    <property type="protein sequence ID" value="AKM82084.1"/>
    <property type="molecule type" value="Genomic_DNA"/>
</dbReference>
<dbReference type="InterPro" id="IPR001926">
    <property type="entry name" value="TrpB-like_PALP"/>
</dbReference>
<dbReference type="SUPFAM" id="SSF53686">
    <property type="entry name" value="Tryptophan synthase beta subunit-like PLP-dependent enzymes"/>
    <property type="match status" value="1"/>
</dbReference>
<name>A0A0G4B2I8_9BACT</name>
<sequence>MQFVCLLCNRLVSYTFIEVHKQVYHPEFSGYGMMWPNSYNVPQSRNLMKIPIYESEILAETLNVEKVWIRDEGQNLSGSMKDYSTERAVKLAKEAGYRKVMVVSCGNHAFSLARYAALEGLDAICFTPSSSSKIPHLAAMENVTVVALNDAIFEDVYRLSADLVLDGVYNANVSNEELLPGFSPIVEDLSTNDIQPDYILAGAGNGSYLAGIILAYQELGRFMPKILPVGMSGAFPVSQAFANDLMIHEHNDFLEEEALIDAAEGSIAVASYSMPQLIHAMKLSDGQPLGGLLNDNLAEAYRCLNLDQNLISRGVIPEPTGIMGLASVMKDNDFFKPEDKVMVSFTGNGMKDLDGIRRLAPNLADGFEEKLCQSRPDLKVEASGVVLGKVIYIAKETTKEELKRVLEGGT</sequence>
<accession>A0A0G4B2I8</accession>
<dbReference type="GO" id="GO:0004795">
    <property type="term" value="F:threonine synthase activity"/>
    <property type="evidence" value="ECO:0007669"/>
    <property type="project" value="UniProtKB-EC"/>
</dbReference>
<comment type="cofactor">
    <cofactor evidence="1">
        <name>pyridoxal 5'-phosphate</name>
        <dbReference type="ChEBI" id="CHEBI:597326"/>
    </cofactor>
</comment>
<evidence type="ECO:0000256" key="2">
    <source>
        <dbReference type="ARBA" id="ARBA00022898"/>
    </source>
</evidence>
<gene>
    <name evidence="4" type="ORF">UT28_C0001G0273</name>
</gene>
<dbReference type="STRING" id="1618337.UT28_C0001G0273"/>
<evidence type="ECO:0000313" key="4">
    <source>
        <dbReference type="EMBL" id="AKM82084.1"/>
    </source>
</evidence>
<dbReference type="EC" id="4.2.3.1" evidence="4"/>
<feature type="domain" description="Tryptophan synthase beta chain-like PALP" evidence="3">
    <location>
        <begin position="50"/>
        <end position="347"/>
    </location>
</feature>
<protein>
    <submittedName>
        <fullName evidence="4">Threonine synthase, threonine synthase</fullName>
        <ecNumber evidence="4">4.2.3.1</ecNumber>
    </submittedName>
</protein>
<dbReference type="AlphaFoldDB" id="A0A0G4B2I8"/>
<organism evidence="4 5">
    <name type="scientific">Berkelbacteria bacterium GW2011_GWE1_39_12</name>
    <dbReference type="NCBI Taxonomy" id="1618337"/>
    <lineage>
        <taxon>Bacteria</taxon>
        <taxon>Candidatus Berkelbacteria</taxon>
    </lineage>
</organism>
<keyword evidence="2" id="KW-0663">Pyridoxal phosphate</keyword>
<reference evidence="4 5" key="1">
    <citation type="journal article" date="2015" name="Nature">
        <title>rRNA introns, odd ribosomes, and small enigmatic genomes across a large radiation of phyla.</title>
        <authorList>
            <person name="Brown C.T."/>
            <person name="Hug L.A."/>
            <person name="Thomas B.C."/>
            <person name="Sharon I."/>
            <person name="Castelle C.J."/>
            <person name="Singh A."/>
            <person name="Wilkins M.J."/>
            <person name="Williams K.H."/>
            <person name="Banfield J.F."/>
        </authorList>
    </citation>
    <scope>NUCLEOTIDE SEQUENCE [LARGE SCALE GENOMIC DNA]</scope>
</reference>
<evidence type="ECO:0000256" key="1">
    <source>
        <dbReference type="ARBA" id="ARBA00001933"/>
    </source>
</evidence>
<dbReference type="Pfam" id="PF00291">
    <property type="entry name" value="PALP"/>
    <property type="match status" value="1"/>
</dbReference>
<dbReference type="KEGG" id="bbgw:UT28_C0001G0273"/>
<keyword evidence="4" id="KW-0456">Lyase</keyword>
<dbReference type="Proteomes" id="UP000035648">
    <property type="component" value="Chromosome"/>
</dbReference>
<evidence type="ECO:0000313" key="5">
    <source>
        <dbReference type="Proteomes" id="UP000035648"/>
    </source>
</evidence>
<dbReference type="InterPro" id="IPR036052">
    <property type="entry name" value="TrpB-like_PALP_sf"/>
</dbReference>